<dbReference type="STRING" id="402734.SAMN05660918_2258"/>
<dbReference type="OrthoDB" id="9803241at2"/>
<accession>A0A1H6VWI7</accession>
<dbReference type="PANTHER" id="PTHR21015:SF22">
    <property type="entry name" value="GLYCOSYLTRANSFERASE"/>
    <property type="match status" value="1"/>
</dbReference>
<evidence type="ECO:0000259" key="1">
    <source>
        <dbReference type="Pfam" id="PF04101"/>
    </source>
</evidence>
<dbReference type="Pfam" id="PF04101">
    <property type="entry name" value="Glyco_tran_28_C"/>
    <property type="match status" value="1"/>
</dbReference>
<dbReference type="AlphaFoldDB" id="A0A1H6VWI7"/>
<dbReference type="Gene3D" id="3.40.50.2000">
    <property type="entry name" value="Glycogen Phosphorylase B"/>
    <property type="match status" value="1"/>
</dbReference>
<dbReference type="SUPFAM" id="SSF53756">
    <property type="entry name" value="UDP-Glycosyltransferase/glycogen phosphorylase"/>
    <property type="match status" value="1"/>
</dbReference>
<evidence type="ECO:0000313" key="2">
    <source>
        <dbReference type="EMBL" id="SEJ04405.1"/>
    </source>
</evidence>
<feature type="domain" description="Glycosyl transferase family 28 C-terminal" evidence="1">
    <location>
        <begin position="240"/>
        <end position="327"/>
    </location>
</feature>
<dbReference type="RefSeq" id="WP_091313414.1">
    <property type="nucleotide sequence ID" value="NZ_CBCSJU010000006.1"/>
</dbReference>
<dbReference type="InterPro" id="IPR007235">
    <property type="entry name" value="Glyco_trans_28_C"/>
</dbReference>
<gene>
    <name evidence="2" type="ORF">SAMN05660918_2258</name>
</gene>
<organism evidence="2 3">
    <name type="scientific">Flavobacterium terrigena</name>
    <dbReference type="NCBI Taxonomy" id="402734"/>
    <lineage>
        <taxon>Bacteria</taxon>
        <taxon>Pseudomonadati</taxon>
        <taxon>Bacteroidota</taxon>
        <taxon>Flavobacteriia</taxon>
        <taxon>Flavobacteriales</taxon>
        <taxon>Flavobacteriaceae</taxon>
        <taxon>Flavobacterium</taxon>
    </lineage>
</organism>
<dbReference type="EMBL" id="FNYA01000005">
    <property type="protein sequence ID" value="SEJ04405.1"/>
    <property type="molecule type" value="Genomic_DNA"/>
</dbReference>
<reference evidence="3" key="1">
    <citation type="submission" date="2016-10" db="EMBL/GenBank/DDBJ databases">
        <authorList>
            <person name="Varghese N."/>
            <person name="Submissions S."/>
        </authorList>
    </citation>
    <scope>NUCLEOTIDE SEQUENCE [LARGE SCALE GENOMIC DNA]</scope>
    <source>
        <strain evidence="3">DSM 17934</strain>
    </source>
</reference>
<sequence>MNTSKKILIAPLNWGLGHASRCIPIIYALKENNFTPIIASDGASLHLLKKEFPNDIFETLPDYNIQYSEKGENFRFKIFKQLPKLFFAIRKEKKVLKGIIKKHAISGIISDNRMGIFSSKIPSVYITHQVNVLSGNTSWISSKFHQHFIKKYKQCWVPDASESLNLSGRLSHENSNLKNIKFIGPLTRFKKRNLPKKNDLLVILSGPEPQRTLLEEKLRIELAEFKGSILLVKGLVEAEQKIAYENNFTFYNYMEADELEIAIQESEYIICRSGYSSIMDLAFLGAKAFLIPTPGQFEQEYLAKKLKKEGSVPSCAQHKFTLDKLQKIDIYTGFRTYNFNQNWTELFACFQGK</sequence>
<protein>
    <recommendedName>
        <fullName evidence="1">Glycosyl transferase family 28 C-terminal domain-containing protein</fullName>
    </recommendedName>
</protein>
<dbReference type="Proteomes" id="UP000199702">
    <property type="component" value="Unassembled WGS sequence"/>
</dbReference>
<dbReference type="GO" id="GO:0016758">
    <property type="term" value="F:hexosyltransferase activity"/>
    <property type="evidence" value="ECO:0007669"/>
    <property type="project" value="InterPro"/>
</dbReference>
<dbReference type="PANTHER" id="PTHR21015">
    <property type="entry name" value="UDP-N-ACETYLGLUCOSAMINE--N-ACETYLMURAMYL-(PENTAPEPTIDE) PYROPHOSPHORYL-UNDECAPRENOL N-ACETYLGLUCOSAMINE TRANSFERASE 1"/>
    <property type="match status" value="1"/>
</dbReference>
<name>A0A1H6VWI7_9FLAO</name>
<evidence type="ECO:0000313" key="3">
    <source>
        <dbReference type="Proteomes" id="UP000199702"/>
    </source>
</evidence>
<keyword evidence="3" id="KW-1185">Reference proteome</keyword>
<proteinExistence type="predicted"/>